<dbReference type="PANTHER" id="PTHR16056">
    <property type="entry name" value="REGULATOR OF MICROTUBULE DYNAMICS PROTEIN"/>
    <property type="match status" value="1"/>
</dbReference>
<accession>A0AA88XQA8</accession>
<evidence type="ECO:0000256" key="4">
    <source>
        <dbReference type="ARBA" id="ARBA00022737"/>
    </source>
</evidence>
<comment type="subcellular location">
    <subcellularLocation>
        <location evidence="1">Cytoplasm</location>
        <location evidence="1">Cytoskeleton</location>
    </subcellularLocation>
</comment>
<proteinExistence type="predicted"/>
<dbReference type="GO" id="GO:0005876">
    <property type="term" value="C:spindle microtubule"/>
    <property type="evidence" value="ECO:0007669"/>
    <property type="project" value="TreeGrafter"/>
</dbReference>
<keyword evidence="5" id="KW-0802">TPR repeat</keyword>
<keyword evidence="10" id="KW-1185">Reference proteome</keyword>
<dbReference type="InterPro" id="IPR049039">
    <property type="entry name" value="RMD1-3_a_helical_rpt"/>
</dbReference>
<sequence length="246" mass="28661">MFFTATTEKEKPDLYIQLVDTADKLYTENEMVKIYELLIQHKECDNANILWRLARAARDKGKLVKDKEVQKQCVYEAFQYAERALELDDQNFACHKWYAIMLNYRGEYEGTKKQISNAFLVKTHFLKAIELNPKDATSIHSIGQWCFVFADLAWYERKLAAALFATPPTATYSEALHYFQLAEEVDPFFYSKNLLMIGKTHLRMKNYKLATDFLQKARDYPVKTPDDQEAHDESIKLLNGLGVKTD</sequence>
<evidence type="ECO:0000313" key="10">
    <source>
        <dbReference type="Proteomes" id="UP001186944"/>
    </source>
</evidence>
<name>A0AA88XQA8_PINIB</name>
<evidence type="ECO:0000256" key="8">
    <source>
        <dbReference type="ARBA" id="ARBA00041958"/>
    </source>
</evidence>
<evidence type="ECO:0000256" key="6">
    <source>
        <dbReference type="ARBA" id="ARBA00023212"/>
    </source>
</evidence>
<gene>
    <name evidence="9" type="ORF">FSP39_022606</name>
</gene>
<dbReference type="InterPro" id="IPR011990">
    <property type="entry name" value="TPR-like_helical_dom_sf"/>
</dbReference>
<organism evidence="9 10">
    <name type="scientific">Pinctada imbricata</name>
    <name type="common">Atlantic pearl-oyster</name>
    <name type="synonym">Pinctada martensii</name>
    <dbReference type="NCBI Taxonomy" id="66713"/>
    <lineage>
        <taxon>Eukaryota</taxon>
        <taxon>Metazoa</taxon>
        <taxon>Spiralia</taxon>
        <taxon>Lophotrochozoa</taxon>
        <taxon>Mollusca</taxon>
        <taxon>Bivalvia</taxon>
        <taxon>Autobranchia</taxon>
        <taxon>Pteriomorphia</taxon>
        <taxon>Pterioida</taxon>
        <taxon>Pterioidea</taxon>
        <taxon>Pteriidae</taxon>
        <taxon>Pinctada</taxon>
    </lineage>
</organism>
<protein>
    <recommendedName>
        <fullName evidence="7">Regulator of microtubule dynamics protein 1</fullName>
    </recommendedName>
    <alternativeName>
        <fullName evidence="8">Protein FAM82B</fullName>
    </alternativeName>
</protein>
<dbReference type="Proteomes" id="UP001186944">
    <property type="component" value="Unassembled WGS sequence"/>
</dbReference>
<dbReference type="PANTHER" id="PTHR16056:SF16">
    <property type="entry name" value="REGULATOR OF MICROTUBULE DYNAMICS PROTEIN 1"/>
    <property type="match status" value="1"/>
</dbReference>
<reference evidence="9" key="1">
    <citation type="submission" date="2019-08" db="EMBL/GenBank/DDBJ databases">
        <title>The improved chromosome-level genome for the pearl oyster Pinctada fucata martensii using PacBio sequencing and Hi-C.</title>
        <authorList>
            <person name="Zheng Z."/>
        </authorList>
    </citation>
    <scope>NUCLEOTIDE SEQUENCE</scope>
    <source>
        <strain evidence="9">ZZ-2019</strain>
        <tissue evidence="9">Adductor muscle</tissue>
    </source>
</reference>
<keyword evidence="4" id="KW-0677">Repeat</keyword>
<dbReference type="EMBL" id="VSWD01000012">
    <property type="protein sequence ID" value="KAK3086733.1"/>
    <property type="molecule type" value="Genomic_DNA"/>
</dbReference>
<dbReference type="AlphaFoldDB" id="A0AA88XQA8"/>
<evidence type="ECO:0000313" key="9">
    <source>
        <dbReference type="EMBL" id="KAK3086733.1"/>
    </source>
</evidence>
<evidence type="ECO:0000256" key="2">
    <source>
        <dbReference type="ARBA" id="ARBA00011375"/>
    </source>
</evidence>
<keyword evidence="3" id="KW-0963">Cytoplasm</keyword>
<evidence type="ECO:0000256" key="5">
    <source>
        <dbReference type="ARBA" id="ARBA00022803"/>
    </source>
</evidence>
<dbReference type="Pfam" id="PF21033">
    <property type="entry name" value="RMD1-3"/>
    <property type="match status" value="1"/>
</dbReference>
<dbReference type="GO" id="GO:0097431">
    <property type="term" value="C:mitotic spindle pole"/>
    <property type="evidence" value="ECO:0007669"/>
    <property type="project" value="TreeGrafter"/>
</dbReference>
<dbReference type="SUPFAM" id="SSF48452">
    <property type="entry name" value="TPR-like"/>
    <property type="match status" value="1"/>
</dbReference>
<comment type="subunit">
    <text evidence="2">Interacts with microtubules.</text>
</comment>
<evidence type="ECO:0000256" key="7">
    <source>
        <dbReference type="ARBA" id="ARBA00039966"/>
    </source>
</evidence>
<dbReference type="GO" id="GO:0008017">
    <property type="term" value="F:microtubule binding"/>
    <property type="evidence" value="ECO:0007669"/>
    <property type="project" value="TreeGrafter"/>
</dbReference>
<evidence type="ECO:0000256" key="3">
    <source>
        <dbReference type="ARBA" id="ARBA00022490"/>
    </source>
</evidence>
<keyword evidence="6" id="KW-0206">Cytoskeleton</keyword>
<comment type="caution">
    <text evidence="9">The sequence shown here is derived from an EMBL/GenBank/DDBJ whole genome shotgun (WGS) entry which is preliminary data.</text>
</comment>
<dbReference type="Gene3D" id="1.25.40.10">
    <property type="entry name" value="Tetratricopeptide repeat domain"/>
    <property type="match status" value="1"/>
</dbReference>
<evidence type="ECO:0000256" key="1">
    <source>
        <dbReference type="ARBA" id="ARBA00004245"/>
    </source>
</evidence>
<dbReference type="GO" id="GO:0005739">
    <property type="term" value="C:mitochondrion"/>
    <property type="evidence" value="ECO:0007669"/>
    <property type="project" value="TreeGrafter"/>
</dbReference>